<comment type="similarity">
    <text evidence="2 6">Belongs to the FKBP-type PPIase family.</text>
</comment>
<reference evidence="9 10" key="1">
    <citation type="submission" date="2022-12" db="EMBL/GenBank/DDBJ databases">
        <title>Chitinophagaceae gen. sp. nov., a new member of the family Chitinophagaceae, isolated from soil in a chemical factory.</title>
        <authorList>
            <person name="Ke Z."/>
        </authorList>
    </citation>
    <scope>NUCLEOTIDE SEQUENCE [LARGE SCALE GENOMIC DNA]</scope>
    <source>
        <strain evidence="9 10">LY-5</strain>
    </source>
</reference>
<dbReference type="PANTHER" id="PTHR43811:SF19">
    <property type="entry name" value="39 KDA FK506-BINDING NUCLEAR PROTEIN"/>
    <property type="match status" value="1"/>
</dbReference>
<comment type="catalytic activity">
    <reaction evidence="1 5 6">
        <text>[protein]-peptidylproline (omega=180) = [protein]-peptidylproline (omega=0)</text>
        <dbReference type="Rhea" id="RHEA:16237"/>
        <dbReference type="Rhea" id="RHEA-COMP:10747"/>
        <dbReference type="Rhea" id="RHEA-COMP:10748"/>
        <dbReference type="ChEBI" id="CHEBI:83833"/>
        <dbReference type="ChEBI" id="CHEBI:83834"/>
        <dbReference type="EC" id="5.2.1.8"/>
    </reaction>
</comment>
<dbReference type="Gene3D" id="3.10.50.40">
    <property type="match status" value="1"/>
</dbReference>
<keyword evidence="3 5" id="KW-0697">Rotamase</keyword>
<dbReference type="EMBL" id="JAQGEF010000006">
    <property type="protein sequence ID" value="MDA3614479.1"/>
    <property type="molecule type" value="Genomic_DNA"/>
</dbReference>
<name>A0ABT4UI23_9BACT</name>
<dbReference type="SUPFAM" id="SSF54534">
    <property type="entry name" value="FKBP-like"/>
    <property type="match status" value="1"/>
</dbReference>
<dbReference type="RefSeq" id="WP_407030806.1">
    <property type="nucleotide sequence ID" value="NZ_JAQGEF010000006.1"/>
</dbReference>
<feature type="domain" description="PPIase FKBP-type" evidence="8">
    <location>
        <begin position="76"/>
        <end position="166"/>
    </location>
</feature>
<dbReference type="PROSITE" id="PS50059">
    <property type="entry name" value="FKBP_PPIASE"/>
    <property type="match status" value="1"/>
</dbReference>
<sequence length="166" mass="17799">MKKRTMNFIKIAVLAAIVVAVGCNKGTTSCTNVSIESEIPVITAYNDSKGIGAIKGETGVFYKIINEGGAKKPNLNSRIYIKYRGEKLDGTVFDQATNPGTTGFYLSSLIQGWKDVIPKIGKGGKLQAIIPSSLAYGCKGSSNTDSAKAIPANSPLFFEIEMEDFY</sequence>
<dbReference type="Pfam" id="PF00254">
    <property type="entry name" value="FKBP_C"/>
    <property type="match status" value="1"/>
</dbReference>
<keyword evidence="10" id="KW-1185">Reference proteome</keyword>
<evidence type="ECO:0000313" key="9">
    <source>
        <dbReference type="EMBL" id="MDA3614479.1"/>
    </source>
</evidence>
<evidence type="ECO:0000256" key="1">
    <source>
        <dbReference type="ARBA" id="ARBA00000971"/>
    </source>
</evidence>
<accession>A0ABT4UI23</accession>
<feature type="signal peptide" evidence="7">
    <location>
        <begin position="1"/>
        <end position="25"/>
    </location>
</feature>
<dbReference type="EC" id="5.2.1.8" evidence="6"/>
<keyword evidence="4 5" id="KW-0413">Isomerase</keyword>
<protein>
    <recommendedName>
        <fullName evidence="6">Peptidyl-prolyl cis-trans isomerase</fullName>
        <ecNumber evidence="6">5.2.1.8</ecNumber>
    </recommendedName>
</protein>
<feature type="chain" id="PRO_5046468675" description="Peptidyl-prolyl cis-trans isomerase" evidence="7">
    <location>
        <begin position="26"/>
        <end position="166"/>
    </location>
</feature>
<proteinExistence type="inferred from homology"/>
<dbReference type="PROSITE" id="PS51257">
    <property type="entry name" value="PROKAR_LIPOPROTEIN"/>
    <property type="match status" value="1"/>
</dbReference>
<evidence type="ECO:0000256" key="6">
    <source>
        <dbReference type="RuleBase" id="RU003915"/>
    </source>
</evidence>
<evidence type="ECO:0000256" key="3">
    <source>
        <dbReference type="ARBA" id="ARBA00023110"/>
    </source>
</evidence>
<organism evidence="9 10">
    <name type="scientific">Polluticaenibacter yanchengensis</name>
    <dbReference type="NCBI Taxonomy" id="3014562"/>
    <lineage>
        <taxon>Bacteria</taxon>
        <taxon>Pseudomonadati</taxon>
        <taxon>Bacteroidota</taxon>
        <taxon>Chitinophagia</taxon>
        <taxon>Chitinophagales</taxon>
        <taxon>Chitinophagaceae</taxon>
        <taxon>Polluticaenibacter</taxon>
    </lineage>
</organism>
<gene>
    <name evidence="9" type="ORF">O3P16_06640</name>
</gene>
<evidence type="ECO:0000256" key="2">
    <source>
        <dbReference type="ARBA" id="ARBA00006577"/>
    </source>
</evidence>
<dbReference type="PANTHER" id="PTHR43811">
    <property type="entry name" value="FKBP-TYPE PEPTIDYL-PROLYL CIS-TRANS ISOMERASE FKPA"/>
    <property type="match status" value="1"/>
</dbReference>
<dbReference type="InterPro" id="IPR046357">
    <property type="entry name" value="PPIase_dom_sf"/>
</dbReference>
<evidence type="ECO:0000256" key="7">
    <source>
        <dbReference type="SAM" id="SignalP"/>
    </source>
</evidence>
<dbReference type="Proteomes" id="UP001210231">
    <property type="component" value="Unassembled WGS sequence"/>
</dbReference>
<evidence type="ECO:0000256" key="5">
    <source>
        <dbReference type="PROSITE-ProRule" id="PRU00277"/>
    </source>
</evidence>
<dbReference type="GO" id="GO:0003755">
    <property type="term" value="F:peptidyl-prolyl cis-trans isomerase activity"/>
    <property type="evidence" value="ECO:0007669"/>
    <property type="project" value="UniProtKB-EC"/>
</dbReference>
<evidence type="ECO:0000313" key="10">
    <source>
        <dbReference type="Proteomes" id="UP001210231"/>
    </source>
</evidence>
<evidence type="ECO:0000259" key="8">
    <source>
        <dbReference type="PROSITE" id="PS50059"/>
    </source>
</evidence>
<keyword evidence="7" id="KW-0732">Signal</keyword>
<evidence type="ECO:0000256" key="4">
    <source>
        <dbReference type="ARBA" id="ARBA00023235"/>
    </source>
</evidence>
<comment type="caution">
    <text evidence="9">The sequence shown here is derived from an EMBL/GenBank/DDBJ whole genome shotgun (WGS) entry which is preliminary data.</text>
</comment>
<dbReference type="InterPro" id="IPR001179">
    <property type="entry name" value="PPIase_FKBP_dom"/>
</dbReference>